<gene>
    <name evidence="2" type="ORF">OIU79_023432</name>
</gene>
<feature type="signal peptide" evidence="1">
    <location>
        <begin position="1"/>
        <end position="23"/>
    </location>
</feature>
<name>A0A9Q0W8L3_SALPP</name>
<accession>A0A9Q0W8L3</accession>
<feature type="chain" id="PRO_5040264603" evidence="1">
    <location>
        <begin position="24"/>
        <end position="339"/>
    </location>
</feature>
<dbReference type="PANTHER" id="PTHR35759">
    <property type="entry name" value="BNAA09G03860D PROTEIN"/>
    <property type="match status" value="1"/>
</dbReference>
<keyword evidence="1" id="KW-0732">Signal</keyword>
<evidence type="ECO:0000256" key="1">
    <source>
        <dbReference type="SAM" id="SignalP"/>
    </source>
</evidence>
<comment type="caution">
    <text evidence="2">The sequence shown here is derived from an EMBL/GenBank/DDBJ whole genome shotgun (WGS) entry which is preliminary data.</text>
</comment>
<proteinExistence type="predicted"/>
<reference evidence="2" key="1">
    <citation type="submission" date="2022-11" db="EMBL/GenBank/DDBJ databases">
        <authorList>
            <person name="Hyden B.L."/>
            <person name="Feng K."/>
            <person name="Yates T."/>
            <person name="Jawdy S."/>
            <person name="Smart L.B."/>
            <person name="Muchero W."/>
        </authorList>
    </citation>
    <scope>NUCLEOTIDE SEQUENCE</scope>
    <source>
        <tissue evidence="2">Shoot tip</tissue>
    </source>
</reference>
<evidence type="ECO:0000313" key="3">
    <source>
        <dbReference type="Proteomes" id="UP001151532"/>
    </source>
</evidence>
<evidence type="ECO:0000313" key="2">
    <source>
        <dbReference type="EMBL" id="KAJ6762691.1"/>
    </source>
</evidence>
<organism evidence="2 3">
    <name type="scientific">Salix purpurea</name>
    <name type="common">Purple osier willow</name>
    <dbReference type="NCBI Taxonomy" id="77065"/>
    <lineage>
        <taxon>Eukaryota</taxon>
        <taxon>Viridiplantae</taxon>
        <taxon>Streptophyta</taxon>
        <taxon>Embryophyta</taxon>
        <taxon>Tracheophyta</taxon>
        <taxon>Spermatophyta</taxon>
        <taxon>Magnoliopsida</taxon>
        <taxon>eudicotyledons</taxon>
        <taxon>Gunneridae</taxon>
        <taxon>Pentapetalae</taxon>
        <taxon>rosids</taxon>
        <taxon>fabids</taxon>
        <taxon>Malpighiales</taxon>
        <taxon>Salicaceae</taxon>
        <taxon>Saliceae</taxon>
        <taxon>Salix</taxon>
    </lineage>
</organism>
<dbReference type="Proteomes" id="UP001151532">
    <property type="component" value="Chromosome 13"/>
</dbReference>
<keyword evidence="3" id="KW-1185">Reference proteome</keyword>
<reference evidence="2" key="2">
    <citation type="journal article" date="2023" name="Int. J. Mol. Sci.">
        <title>De Novo Assembly and Annotation of 11 Diverse Shrub Willow (Salix) Genomes Reveals Novel Gene Organization in Sex-Linked Regions.</title>
        <authorList>
            <person name="Hyden B."/>
            <person name="Feng K."/>
            <person name="Yates T.B."/>
            <person name="Jawdy S."/>
            <person name="Cereghino C."/>
            <person name="Smart L.B."/>
            <person name="Muchero W."/>
        </authorList>
    </citation>
    <scope>NUCLEOTIDE SEQUENCE</scope>
    <source>
        <tissue evidence="2">Shoot tip</tissue>
    </source>
</reference>
<protein>
    <submittedName>
        <fullName evidence="2">Uncharacterized protein</fullName>
    </submittedName>
</protein>
<sequence length="339" mass="37906">MGNRSFCSIRFAIFLSISLSASSSSPTILPFNSPSPSSIPKATPSDLLSLLGPPTQSSKINPLISKQLSSCLKFLVPFTPSKPKTPEYNSECYINQRSLRLRSNSVISVERSKSEENELIWWPPEPVLELARLALDSGGDPASIHRALDPTVLPDVEGCKVNRCELTRTPYGRRFINEELNSYLEFLFELIVARGPSVGFNVSLNRYDLFHGHVFIARETGRLGILFHAREYPAYDKEVFPYNMGYCQKGSTITYDDSMNLRNILLLLPLPSNSTKAWVAPGVLVVLDACPDGIIYRDLIPEYVNIARTIYEDDLGEVVVDVNYLNVGDTVPEYKIFIC</sequence>
<dbReference type="EMBL" id="JAPFFK010000005">
    <property type="protein sequence ID" value="KAJ6762691.1"/>
    <property type="molecule type" value="Genomic_DNA"/>
</dbReference>
<dbReference type="AlphaFoldDB" id="A0A9Q0W8L3"/>
<dbReference type="OrthoDB" id="407127at2759"/>
<dbReference type="PANTHER" id="PTHR35759:SF1">
    <property type="entry name" value="OS07G0673000 PROTEIN"/>
    <property type="match status" value="1"/>
</dbReference>